<evidence type="ECO:0000256" key="4">
    <source>
        <dbReference type="SAM" id="Phobius"/>
    </source>
</evidence>
<comment type="caution">
    <text evidence="7">The sequence shown here is derived from an EMBL/GenBank/DDBJ whole genome shotgun (WGS) entry which is preliminary data.</text>
</comment>
<accession>A0A7J6EWT9</accession>
<keyword evidence="8" id="KW-1185">Reference proteome</keyword>
<keyword evidence="2" id="KW-0813">Transport</keyword>
<gene>
    <name evidence="7" type="ORF">G4B88_014244</name>
</gene>
<dbReference type="SUPFAM" id="SSF47699">
    <property type="entry name" value="Bifunctional inhibitor/lipid-transfer protein/seed storage 2S albumin"/>
    <property type="match status" value="2"/>
</dbReference>
<dbReference type="EMBL" id="JAATIQ010000306">
    <property type="protein sequence ID" value="KAF4362907.1"/>
    <property type="molecule type" value="Genomic_DNA"/>
</dbReference>
<evidence type="ECO:0000256" key="5">
    <source>
        <dbReference type="SAM" id="SignalP"/>
    </source>
</evidence>
<dbReference type="PANTHER" id="PTHR33286:SF7">
    <property type="entry name" value="BIFUNCTIONAL INHIBITOR_PLANT LIPID TRANSFER PROTEIN_SEED STORAGE HELICAL DOMAIN-CONTAINING PROTEIN"/>
    <property type="match status" value="1"/>
</dbReference>
<evidence type="ECO:0000313" key="7">
    <source>
        <dbReference type="EMBL" id="KAF4362907.1"/>
    </source>
</evidence>
<dbReference type="GO" id="GO:0008289">
    <property type="term" value="F:lipid binding"/>
    <property type="evidence" value="ECO:0007669"/>
    <property type="project" value="UniProtKB-KW"/>
</dbReference>
<dbReference type="PANTHER" id="PTHR33286">
    <property type="entry name" value="BIFUNCTIONAL INHIBITOR/LIPID-TRANSFER PROTEIN/SEED STORAGE 2S ALBUMIN SUPERFAMILY PROTEIN"/>
    <property type="match status" value="1"/>
</dbReference>
<keyword evidence="4" id="KW-0812">Transmembrane</keyword>
<comment type="function">
    <text evidence="1">Plant non-specific lipid-transfer proteins transfer phospholipids as well as galactolipids across membranes. May play a role in wax or cutin deposition in the cell walls of expanding epidermal cells and certain secretory tissues.</text>
</comment>
<evidence type="ECO:0000313" key="8">
    <source>
        <dbReference type="Proteomes" id="UP000583929"/>
    </source>
</evidence>
<keyword evidence="3" id="KW-0446">Lipid-binding</keyword>
<keyword evidence="5" id="KW-0732">Signal</keyword>
<feature type="domain" description="Bifunctional inhibitor/plant lipid transfer protein/seed storage helical" evidence="6">
    <location>
        <begin position="147"/>
        <end position="211"/>
    </location>
</feature>
<evidence type="ECO:0000256" key="3">
    <source>
        <dbReference type="ARBA" id="ARBA00023121"/>
    </source>
</evidence>
<sequence length="217" mass="24199">MMRRDIVAWLMMMVLVALFVVVPPTAKAETSPSQCKQERNNIVSACKAVIFRQSPSANCCARVRETHVECVCPYVTPKLANLVNVERSIKQIQGCGRTVPRNFKCGKIEMMMKISSVVLVVMVALLVVTAPMVKAVTTNQCKNERTQLVNECRPVIFGQDPSNNCCQRVRVIHVECICPYLTPKFANLINLARTAKQIRSCGRNIPHNFKCGSATFP</sequence>
<feature type="chain" id="PRO_5029520866" description="Bifunctional inhibitor/plant lipid transfer protein/seed storage helical domain-containing protein" evidence="5">
    <location>
        <begin position="29"/>
        <end position="217"/>
    </location>
</feature>
<feature type="signal peptide" evidence="5">
    <location>
        <begin position="1"/>
        <end position="28"/>
    </location>
</feature>
<evidence type="ECO:0000256" key="1">
    <source>
        <dbReference type="ARBA" id="ARBA00003211"/>
    </source>
</evidence>
<keyword evidence="4" id="KW-1133">Transmembrane helix</keyword>
<dbReference type="InterPro" id="IPR036312">
    <property type="entry name" value="Bifun_inhib/LTP/seed_sf"/>
</dbReference>
<protein>
    <recommendedName>
        <fullName evidence="6">Bifunctional inhibitor/plant lipid transfer protein/seed storage helical domain-containing protein</fullName>
    </recommendedName>
</protein>
<evidence type="ECO:0000259" key="6">
    <source>
        <dbReference type="Pfam" id="PF00234"/>
    </source>
</evidence>
<dbReference type="Gene3D" id="1.10.110.10">
    <property type="entry name" value="Plant lipid-transfer and hydrophobic proteins"/>
    <property type="match status" value="2"/>
</dbReference>
<feature type="transmembrane region" description="Helical" evidence="4">
    <location>
        <begin position="110"/>
        <end position="133"/>
    </location>
</feature>
<dbReference type="Proteomes" id="UP000583929">
    <property type="component" value="Unassembled WGS sequence"/>
</dbReference>
<evidence type="ECO:0000256" key="2">
    <source>
        <dbReference type="ARBA" id="ARBA00022448"/>
    </source>
</evidence>
<dbReference type="Pfam" id="PF00234">
    <property type="entry name" value="Tryp_alpha_amyl"/>
    <property type="match status" value="1"/>
</dbReference>
<organism evidence="7 8">
    <name type="scientific">Cannabis sativa</name>
    <name type="common">Hemp</name>
    <name type="synonym">Marijuana</name>
    <dbReference type="NCBI Taxonomy" id="3483"/>
    <lineage>
        <taxon>Eukaryota</taxon>
        <taxon>Viridiplantae</taxon>
        <taxon>Streptophyta</taxon>
        <taxon>Embryophyta</taxon>
        <taxon>Tracheophyta</taxon>
        <taxon>Spermatophyta</taxon>
        <taxon>Magnoliopsida</taxon>
        <taxon>eudicotyledons</taxon>
        <taxon>Gunneridae</taxon>
        <taxon>Pentapetalae</taxon>
        <taxon>rosids</taxon>
        <taxon>fabids</taxon>
        <taxon>Rosales</taxon>
        <taxon>Cannabaceae</taxon>
        <taxon>Cannabis</taxon>
    </lineage>
</organism>
<reference evidence="7 8" key="1">
    <citation type="journal article" date="2020" name="bioRxiv">
        <title>Sequence and annotation of 42 cannabis genomes reveals extensive copy number variation in cannabinoid synthesis and pathogen resistance genes.</title>
        <authorList>
            <person name="Mckernan K.J."/>
            <person name="Helbert Y."/>
            <person name="Kane L.T."/>
            <person name="Ebling H."/>
            <person name="Zhang L."/>
            <person name="Liu B."/>
            <person name="Eaton Z."/>
            <person name="Mclaughlin S."/>
            <person name="Kingan S."/>
            <person name="Baybayan P."/>
            <person name="Concepcion G."/>
            <person name="Jordan M."/>
            <person name="Riva A."/>
            <person name="Barbazuk W."/>
            <person name="Harkins T."/>
        </authorList>
    </citation>
    <scope>NUCLEOTIDE SEQUENCE [LARGE SCALE GENOMIC DNA]</scope>
    <source>
        <strain evidence="8">cv. Jamaican Lion 4</strain>
        <tissue evidence="7">Leaf</tissue>
    </source>
</reference>
<dbReference type="AlphaFoldDB" id="A0A7J6EWT9"/>
<name>A0A7J6EWT9_CANSA</name>
<proteinExistence type="predicted"/>
<keyword evidence="4" id="KW-0472">Membrane</keyword>
<dbReference type="InterPro" id="IPR016140">
    <property type="entry name" value="Bifunc_inhib/LTP/seed_store"/>
</dbReference>